<dbReference type="GO" id="GO:0016538">
    <property type="term" value="F:cyclin-dependent protein serine/threonine kinase regulator activity"/>
    <property type="evidence" value="ECO:0007669"/>
    <property type="project" value="TreeGrafter"/>
</dbReference>
<dbReference type="InterPro" id="IPR036915">
    <property type="entry name" value="Cyclin-like_sf"/>
</dbReference>
<reference evidence="2 3" key="1">
    <citation type="submission" date="2014-04" db="EMBL/GenBank/DDBJ databases">
        <authorList>
            <consortium name="DOE Joint Genome Institute"/>
            <person name="Kuo A."/>
            <person name="Zuccaro A."/>
            <person name="Kohler A."/>
            <person name="Nagy L.G."/>
            <person name="Floudas D."/>
            <person name="Copeland A."/>
            <person name="Barry K.W."/>
            <person name="Cichocki N."/>
            <person name="Veneault-Fourrey C."/>
            <person name="LaButti K."/>
            <person name="Lindquist E.A."/>
            <person name="Lipzen A."/>
            <person name="Lundell T."/>
            <person name="Morin E."/>
            <person name="Murat C."/>
            <person name="Sun H."/>
            <person name="Tunlid A."/>
            <person name="Henrissat B."/>
            <person name="Grigoriev I.V."/>
            <person name="Hibbett D.S."/>
            <person name="Martin F."/>
            <person name="Nordberg H.P."/>
            <person name="Cantor M.N."/>
            <person name="Hua S.X."/>
        </authorList>
    </citation>
    <scope>NUCLEOTIDE SEQUENCE [LARGE SCALE GENOMIC DNA]</scope>
    <source>
        <strain evidence="2 3">MAFF 305830</strain>
    </source>
</reference>
<keyword evidence="3" id="KW-1185">Reference proteome</keyword>
<evidence type="ECO:0000313" key="2">
    <source>
        <dbReference type="EMBL" id="KIM32614.1"/>
    </source>
</evidence>
<dbReference type="Proteomes" id="UP000054097">
    <property type="component" value="Unassembled WGS sequence"/>
</dbReference>
<feature type="compositionally biased region" description="Low complexity" evidence="1">
    <location>
        <begin position="413"/>
        <end position="430"/>
    </location>
</feature>
<evidence type="ECO:0008006" key="4">
    <source>
        <dbReference type="Google" id="ProtNLM"/>
    </source>
</evidence>
<dbReference type="PANTHER" id="PTHR15615">
    <property type="match status" value="1"/>
</dbReference>
<dbReference type="GO" id="GO:0019901">
    <property type="term" value="F:protein kinase binding"/>
    <property type="evidence" value="ECO:0007669"/>
    <property type="project" value="InterPro"/>
</dbReference>
<feature type="region of interest" description="Disordered" evidence="1">
    <location>
        <begin position="340"/>
        <end position="526"/>
    </location>
</feature>
<dbReference type="OrthoDB" id="244495at2759"/>
<proteinExistence type="predicted"/>
<feature type="region of interest" description="Disordered" evidence="1">
    <location>
        <begin position="28"/>
        <end position="97"/>
    </location>
</feature>
<dbReference type="InterPro" id="IPR013922">
    <property type="entry name" value="Cyclin_PHO80-like"/>
</dbReference>
<dbReference type="PANTHER" id="PTHR15615:SF27">
    <property type="entry name" value="PHO85 CYCLIN CLG1"/>
    <property type="match status" value="1"/>
</dbReference>
<evidence type="ECO:0000256" key="1">
    <source>
        <dbReference type="SAM" id="MobiDB-lite"/>
    </source>
</evidence>
<feature type="compositionally biased region" description="Basic residues" evidence="1">
    <location>
        <begin position="29"/>
        <end position="42"/>
    </location>
</feature>
<accession>A0A0C3BKR3</accession>
<feature type="compositionally biased region" description="Polar residues" evidence="1">
    <location>
        <begin position="377"/>
        <end position="395"/>
    </location>
</feature>
<dbReference type="Pfam" id="PF08613">
    <property type="entry name" value="Cyclin"/>
    <property type="match status" value="1"/>
</dbReference>
<organism evidence="2 3">
    <name type="scientific">Serendipita vermifera MAFF 305830</name>
    <dbReference type="NCBI Taxonomy" id="933852"/>
    <lineage>
        <taxon>Eukaryota</taxon>
        <taxon>Fungi</taxon>
        <taxon>Dikarya</taxon>
        <taxon>Basidiomycota</taxon>
        <taxon>Agaricomycotina</taxon>
        <taxon>Agaricomycetes</taxon>
        <taxon>Sebacinales</taxon>
        <taxon>Serendipitaceae</taxon>
        <taxon>Serendipita</taxon>
    </lineage>
</organism>
<dbReference type="STRING" id="933852.A0A0C3BKR3"/>
<feature type="compositionally biased region" description="Low complexity" evidence="1">
    <location>
        <begin position="504"/>
        <end position="522"/>
    </location>
</feature>
<feature type="compositionally biased region" description="Acidic residues" evidence="1">
    <location>
        <begin position="46"/>
        <end position="67"/>
    </location>
</feature>
<feature type="compositionally biased region" description="Polar residues" evidence="1">
    <location>
        <begin position="350"/>
        <end position="369"/>
    </location>
</feature>
<dbReference type="CDD" id="cd20557">
    <property type="entry name" value="CYCLIN_ScPCL1-like"/>
    <property type="match status" value="1"/>
</dbReference>
<name>A0A0C3BKR3_SERVB</name>
<feature type="compositionally biased region" description="Polar residues" evidence="1">
    <location>
        <begin position="464"/>
        <end position="473"/>
    </location>
</feature>
<sequence length="549" mass="61092">MATAYAHRVQQSAGHVFGPYPSSLVGCIPHHHHPHHQRPRHHHQEEDEDECENDEESVSACSDEDMALEPVATSSNDWQQADDRQLQPRQPATLPPPPIVVTYGPFHSPDVDVAEAYGQMVCYLWFWSPPSKSPSSFDSSASALQLQPQPHFIHFLSKVITQTQLSKTVLVLALHYLWLLKRPVMAGAAGRHEANMGPVNAPSELATARVGQGSQYTVSVIALMLANKFMDDNTYTNKSWASICGVTLERINAMEREFLKAINHSLHVDVNRFMSWIRIMQSFFVQRQSRFDSRARPRQAVPLPRHYQPHLLASGEHGYAPPPTRSAVYTRARSVSPGPFQFTFVPPNAPSSRNTNDTHNSVPSSSLTGRSWHAQRPVTQHTPYSQEQQHQQRPVTSIPHESYGTPSTWQSHAAQQQQPLQQQQQTTTAQWVDPSAATSTSGSGHDPLFISIPGSLERTRSKRSASQAFSPQSAEPPRPRSSTGVRMEPSPHSDLGYGQPRQRSSLCLPSSSFSSHSYAPGPSHRHAHVQLSPAYAPNAFTPQFTYQGR</sequence>
<dbReference type="SUPFAM" id="SSF47954">
    <property type="entry name" value="Cyclin-like"/>
    <property type="match status" value="1"/>
</dbReference>
<reference evidence="3" key="2">
    <citation type="submission" date="2015-01" db="EMBL/GenBank/DDBJ databases">
        <title>Evolutionary Origins and Diversification of the Mycorrhizal Mutualists.</title>
        <authorList>
            <consortium name="DOE Joint Genome Institute"/>
            <consortium name="Mycorrhizal Genomics Consortium"/>
            <person name="Kohler A."/>
            <person name="Kuo A."/>
            <person name="Nagy L.G."/>
            <person name="Floudas D."/>
            <person name="Copeland A."/>
            <person name="Barry K.W."/>
            <person name="Cichocki N."/>
            <person name="Veneault-Fourrey C."/>
            <person name="LaButti K."/>
            <person name="Lindquist E.A."/>
            <person name="Lipzen A."/>
            <person name="Lundell T."/>
            <person name="Morin E."/>
            <person name="Murat C."/>
            <person name="Riley R."/>
            <person name="Ohm R."/>
            <person name="Sun H."/>
            <person name="Tunlid A."/>
            <person name="Henrissat B."/>
            <person name="Grigoriev I.V."/>
            <person name="Hibbett D.S."/>
            <person name="Martin F."/>
        </authorList>
    </citation>
    <scope>NUCLEOTIDE SEQUENCE [LARGE SCALE GENOMIC DNA]</scope>
    <source>
        <strain evidence="3">MAFF 305830</strain>
    </source>
</reference>
<dbReference type="Gene3D" id="1.10.472.10">
    <property type="entry name" value="Cyclin-like"/>
    <property type="match status" value="1"/>
</dbReference>
<dbReference type="GO" id="GO:0000307">
    <property type="term" value="C:cyclin-dependent protein kinase holoenzyme complex"/>
    <property type="evidence" value="ECO:0007669"/>
    <property type="project" value="TreeGrafter"/>
</dbReference>
<protein>
    <recommendedName>
        <fullName evidence="4">Cyclin N-terminal domain-containing protein</fullName>
    </recommendedName>
</protein>
<gene>
    <name evidence="2" type="ORF">M408DRAFT_184066</name>
</gene>
<dbReference type="HOGENOM" id="CLU_496216_0_0_1"/>
<dbReference type="EMBL" id="KN824279">
    <property type="protein sequence ID" value="KIM32614.1"/>
    <property type="molecule type" value="Genomic_DNA"/>
</dbReference>
<dbReference type="AlphaFoldDB" id="A0A0C3BKR3"/>
<dbReference type="GO" id="GO:0005634">
    <property type="term" value="C:nucleus"/>
    <property type="evidence" value="ECO:0007669"/>
    <property type="project" value="TreeGrafter"/>
</dbReference>
<evidence type="ECO:0000313" key="3">
    <source>
        <dbReference type="Proteomes" id="UP000054097"/>
    </source>
</evidence>